<evidence type="ECO:0000313" key="3">
    <source>
        <dbReference type="Proteomes" id="UP001597526"/>
    </source>
</evidence>
<evidence type="ECO:0000313" key="2">
    <source>
        <dbReference type="EMBL" id="MFD2588677.1"/>
    </source>
</evidence>
<evidence type="ECO:0000259" key="1">
    <source>
        <dbReference type="PROSITE" id="PS50106"/>
    </source>
</evidence>
<dbReference type="SUPFAM" id="SSF50156">
    <property type="entry name" value="PDZ domain-like"/>
    <property type="match status" value="1"/>
</dbReference>
<dbReference type="RefSeq" id="WP_377768168.1">
    <property type="nucleotide sequence ID" value="NZ_JBHULB010000081.1"/>
</dbReference>
<name>A0ABW5MZP3_9FLAO</name>
<dbReference type="InterPro" id="IPR001478">
    <property type="entry name" value="PDZ"/>
</dbReference>
<dbReference type="InterPro" id="IPR036034">
    <property type="entry name" value="PDZ_sf"/>
</dbReference>
<accession>A0ABW5MZP3</accession>
<comment type="caution">
    <text evidence="2">The sequence shown here is derived from an EMBL/GenBank/DDBJ whole genome shotgun (WGS) entry which is preliminary data.</text>
</comment>
<dbReference type="Gene3D" id="3.40.50.1820">
    <property type="entry name" value="alpha/beta hydrolase"/>
    <property type="match status" value="1"/>
</dbReference>
<dbReference type="Proteomes" id="UP001597526">
    <property type="component" value="Unassembled WGS sequence"/>
</dbReference>
<reference evidence="3" key="1">
    <citation type="journal article" date="2019" name="Int. J. Syst. Evol. Microbiol.">
        <title>The Global Catalogue of Microorganisms (GCM) 10K type strain sequencing project: providing services to taxonomists for standard genome sequencing and annotation.</title>
        <authorList>
            <consortium name="The Broad Institute Genomics Platform"/>
            <consortium name="The Broad Institute Genome Sequencing Center for Infectious Disease"/>
            <person name="Wu L."/>
            <person name="Ma J."/>
        </authorList>
    </citation>
    <scope>NUCLEOTIDE SEQUENCE [LARGE SCALE GENOMIC DNA]</scope>
    <source>
        <strain evidence="3">KCTC 52368</strain>
    </source>
</reference>
<dbReference type="EMBL" id="JBHULB010000081">
    <property type="protein sequence ID" value="MFD2588677.1"/>
    <property type="molecule type" value="Genomic_DNA"/>
</dbReference>
<dbReference type="PROSITE" id="PS50106">
    <property type="entry name" value="PDZ"/>
    <property type="match status" value="1"/>
</dbReference>
<dbReference type="InterPro" id="IPR022742">
    <property type="entry name" value="Hydrolase_4"/>
</dbReference>
<dbReference type="Pfam" id="PF13180">
    <property type="entry name" value="PDZ_2"/>
    <property type="match status" value="1"/>
</dbReference>
<dbReference type="PANTHER" id="PTHR43265:SF1">
    <property type="entry name" value="ESTERASE ESTD"/>
    <property type="match status" value="1"/>
</dbReference>
<dbReference type="SUPFAM" id="SSF53474">
    <property type="entry name" value="alpha/beta-Hydrolases"/>
    <property type="match status" value="1"/>
</dbReference>
<dbReference type="Gene3D" id="2.30.42.10">
    <property type="match status" value="1"/>
</dbReference>
<dbReference type="InterPro" id="IPR053145">
    <property type="entry name" value="AB_hydrolase_Est10"/>
</dbReference>
<keyword evidence="3" id="KW-1185">Reference proteome</keyword>
<dbReference type="Pfam" id="PF12146">
    <property type="entry name" value="Hydrolase_4"/>
    <property type="match status" value="1"/>
</dbReference>
<keyword evidence="2" id="KW-0378">Hydrolase</keyword>
<dbReference type="InterPro" id="IPR029058">
    <property type="entry name" value="AB_hydrolase_fold"/>
</dbReference>
<protein>
    <submittedName>
        <fullName evidence="2">Alpha/beta fold hydrolase</fullName>
    </submittedName>
</protein>
<dbReference type="SMART" id="SM00228">
    <property type="entry name" value="PDZ"/>
    <property type="match status" value="1"/>
</dbReference>
<dbReference type="PANTHER" id="PTHR43265">
    <property type="entry name" value="ESTERASE ESTD"/>
    <property type="match status" value="1"/>
</dbReference>
<proteinExistence type="predicted"/>
<feature type="domain" description="PDZ" evidence="1">
    <location>
        <begin position="39"/>
        <end position="97"/>
    </location>
</feature>
<dbReference type="GO" id="GO:0016787">
    <property type="term" value="F:hydrolase activity"/>
    <property type="evidence" value="ECO:0007669"/>
    <property type="project" value="UniProtKB-KW"/>
</dbReference>
<organism evidence="2 3">
    <name type="scientific">Croceitalea marina</name>
    <dbReference type="NCBI Taxonomy" id="1775166"/>
    <lineage>
        <taxon>Bacteria</taxon>
        <taxon>Pseudomonadati</taxon>
        <taxon>Bacteroidota</taxon>
        <taxon>Flavobacteriia</taxon>
        <taxon>Flavobacteriales</taxon>
        <taxon>Flavobacteriaceae</taxon>
        <taxon>Croceitalea</taxon>
    </lineage>
</organism>
<gene>
    <name evidence="2" type="ORF">ACFSQJ_17250</name>
</gene>
<sequence length="433" mass="49491">MKNILKSILFILPCLVIGQELSRRGNWQASFKEPTDGFGAKVVSIEPNSPMDKANIKVGDIVLKVDGVHVSSLEQWSTIFYSLREDKEIKLMVRRLDEVFNVKLSLNAIPLEENENVETIYGQIVSDAGIKQRTIITRPKNVKGKFPSLILVQGLSCSTVEVFPGRNGNWSKQIKYLVENSNMVVMRVEKPGVGDSDGDCSETDFLTELEGYRAAIRTLKGKDYVDSKRIVVYGSSLGSALAPLLANEFNLAGIISEGTFYKTWFEHMLEIERRIRQMSGDDEATITKKMNQGYIPLYYGMLVQQKTYQEVINENPSLVSYNYHSGRHMYGRPMEYYHQLQKIDLASEWQKVKVPVRILYGSNDWIMSEEDHHMIIDILDKAKHQDHKLVVYPGLDHWNTIHKTPDDSFNGETGEWDDGVPKLIVKWCKEILY</sequence>